<sequence>MTTYFLAFITFVIWAALYSLYFREPIRAWFVNRFEKDTPLPQTDDDTVEPLNYAPPSKETQKHN</sequence>
<feature type="transmembrane region" description="Helical" evidence="2">
    <location>
        <begin position="6"/>
        <end position="23"/>
    </location>
</feature>
<protein>
    <submittedName>
        <fullName evidence="3">Uncharacterized protein</fullName>
    </submittedName>
</protein>
<dbReference type="OrthoDB" id="7226253at2"/>
<keyword evidence="2" id="KW-1133">Transmembrane helix</keyword>
<evidence type="ECO:0000256" key="2">
    <source>
        <dbReference type="SAM" id="Phobius"/>
    </source>
</evidence>
<dbReference type="Proteomes" id="UP000321079">
    <property type="component" value="Unassembled WGS sequence"/>
</dbReference>
<keyword evidence="2" id="KW-0472">Membrane</keyword>
<feature type="region of interest" description="Disordered" evidence="1">
    <location>
        <begin position="38"/>
        <end position="64"/>
    </location>
</feature>
<dbReference type="RefSeq" id="WP_146858436.1">
    <property type="nucleotide sequence ID" value="NZ_BARK01000019.1"/>
</dbReference>
<dbReference type="EMBL" id="BJVA01000001">
    <property type="protein sequence ID" value="GEK95067.1"/>
    <property type="molecule type" value="Genomic_DNA"/>
</dbReference>
<organism evidence="3 4">
    <name type="scientific">Gluconobacter kanchanaburiensis NBRC 103587</name>
    <dbReference type="NCBI Taxonomy" id="1307948"/>
    <lineage>
        <taxon>Bacteria</taxon>
        <taxon>Pseudomonadati</taxon>
        <taxon>Pseudomonadota</taxon>
        <taxon>Alphaproteobacteria</taxon>
        <taxon>Acetobacterales</taxon>
        <taxon>Acetobacteraceae</taxon>
        <taxon>Gluconobacter</taxon>
    </lineage>
</organism>
<keyword evidence="2" id="KW-0812">Transmembrane</keyword>
<keyword evidence="4" id="KW-1185">Reference proteome</keyword>
<name>A0A511BB71_9PROT</name>
<evidence type="ECO:0000313" key="3">
    <source>
        <dbReference type="EMBL" id="GEK95067.1"/>
    </source>
</evidence>
<proteinExistence type="predicted"/>
<gene>
    <name evidence="3" type="ORF">GKA01_02640</name>
</gene>
<evidence type="ECO:0000256" key="1">
    <source>
        <dbReference type="SAM" id="MobiDB-lite"/>
    </source>
</evidence>
<evidence type="ECO:0000313" key="4">
    <source>
        <dbReference type="Proteomes" id="UP000321079"/>
    </source>
</evidence>
<accession>A0A511BB71</accession>
<dbReference type="AlphaFoldDB" id="A0A511BB71"/>
<comment type="caution">
    <text evidence="3">The sequence shown here is derived from an EMBL/GenBank/DDBJ whole genome shotgun (WGS) entry which is preliminary data.</text>
</comment>
<reference evidence="3 4" key="1">
    <citation type="submission" date="2019-07" db="EMBL/GenBank/DDBJ databases">
        <title>Whole genome shotgun sequence of Gluconobacter kanchanaburiensis NBRC 103587.</title>
        <authorList>
            <person name="Hosoyama A."/>
            <person name="Uohara A."/>
            <person name="Ohji S."/>
            <person name="Ichikawa N."/>
        </authorList>
    </citation>
    <scope>NUCLEOTIDE SEQUENCE [LARGE SCALE GENOMIC DNA]</scope>
    <source>
        <strain evidence="3 4">NBRC 103587</strain>
    </source>
</reference>